<proteinExistence type="predicted"/>
<feature type="compositionally biased region" description="Low complexity" evidence="1">
    <location>
        <begin position="38"/>
        <end position="54"/>
    </location>
</feature>
<sequence length="273" mass="30661">MTLLTIPRFYPSKLGLLIVFFAILLDVAFTLPTNSVHSTSSDHSVHTGSVSPQPNEAPPAPQPNEAPPAPPFQPLQRIAVYVSHLDEDGYPTYWSWVRFGGYDVPDEDLRQYRSQKFSREEAERLQRRQTIHDSPIVRWRRNWFYKVVNPSESDPTIHDAIFHTGRLCGLPQPVIVGRILREPITPRSANPRFSSQTSARLSYESQLCQSRPGGLVGQKVVCSNHARFTHYSTNAVEELMLLSARFSRLHTITLALMGASTGIIPGIPTMSIC</sequence>
<dbReference type="Proteomes" id="UP001163846">
    <property type="component" value="Unassembled WGS sequence"/>
</dbReference>
<evidence type="ECO:0000313" key="2">
    <source>
        <dbReference type="EMBL" id="KAJ3833901.1"/>
    </source>
</evidence>
<comment type="caution">
    <text evidence="2">The sequence shown here is derived from an EMBL/GenBank/DDBJ whole genome shotgun (WGS) entry which is preliminary data.</text>
</comment>
<feature type="region of interest" description="Disordered" evidence="1">
    <location>
        <begin position="38"/>
        <end position="70"/>
    </location>
</feature>
<accession>A0AA38P0I0</accession>
<dbReference type="AlphaFoldDB" id="A0AA38P0I0"/>
<organism evidence="2 3">
    <name type="scientific">Lentinula raphanica</name>
    <dbReference type="NCBI Taxonomy" id="153919"/>
    <lineage>
        <taxon>Eukaryota</taxon>
        <taxon>Fungi</taxon>
        <taxon>Dikarya</taxon>
        <taxon>Basidiomycota</taxon>
        <taxon>Agaricomycotina</taxon>
        <taxon>Agaricomycetes</taxon>
        <taxon>Agaricomycetidae</taxon>
        <taxon>Agaricales</taxon>
        <taxon>Marasmiineae</taxon>
        <taxon>Omphalotaceae</taxon>
        <taxon>Lentinula</taxon>
    </lineage>
</organism>
<protein>
    <submittedName>
        <fullName evidence="2">Uncharacterized protein</fullName>
    </submittedName>
</protein>
<evidence type="ECO:0000313" key="3">
    <source>
        <dbReference type="Proteomes" id="UP001163846"/>
    </source>
</evidence>
<name>A0AA38P0I0_9AGAR</name>
<reference evidence="2" key="1">
    <citation type="submission" date="2022-08" db="EMBL/GenBank/DDBJ databases">
        <authorList>
            <consortium name="DOE Joint Genome Institute"/>
            <person name="Min B."/>
            <person name="Riley R."/>
            <person name="Sierra-Patev S."/>
            <person name="Naranjo-Ortiz M."/>
            <person name="Looney B."/>
            <person name="Konkel Z."/>
            <person name="Slot J.C."/>
            <person name="Sakamoto Y."/>
            <person name="Steenwyk J.L."/>
            <person name="Rokas A."/>
            <person name="Carro J."/>
            <person name="Camarero S."/>
            <person name="Ferreira P."/>
            <person name="Molpeceres G."/>
            <person name="Ruiz-Duenas F.J."/>
            <person name="Serrano A."/>
            <person name="Henrissat B."/>
            <person name="Drula E."/>
            <person name="Hughes K.W."/>
            <person name="Mata J.L."/>
            <person name="Ishikawa N.K."/>
            <person name="Vargas-Isla R."/>
            <person name="Ushijima S."/>
            <person name="Smith C.A."/>
            <person name="Ahrendt S."/>
            <person name="Andreopoulos W."/>
            <person name="He G."/>
            <person name="Labutti K."/>
            <person name="Lipzen A."/>
            <person name="Ng V."/>
            <person name="Sandor L."/>
            <person name="Barry K."/>
            <person name="Martinez A.T."/>
            <person name="Xiao Y."/>
            <person name="Gibbons J.G."/>
            <person name="Terashima K."/>
            <person name="Hibbett D.S."/>
            <person name="Grigoriev I.V."/>
        </authorList>
    </citation>
    <scope>NUCLEOTIDE SEQUENCE</scope>
    <source>
        <strain evidence="2">TFB9207</strain>
    </source>
</reference>
<gene>
    <name evidence="2" type="ORF">F5878DRAFT_665244</name>
</gene>
<feature type="compositionally biased region" description="Pro residues" evidence="1">
    <location>
        <begin position="55"/>
        <end position="70"/>
    </location>
</feature>
<keyword evidence="3" id="KW-1185">Reference proteome</keyword>
<evidence type="ECO:0000256" key="1">
    <source>
        <dbReference type="SAM" id="MobiDB-lite"/>
    </source>
</evidence>
<dbReference type="EMBL" id="MU806614">
    <property type="protein sequence ID" value="KAJ3833901.1"/>
    <property type="molecule type" value="Genomic_DNA"/>
</dbReference>